<feature type="domain" description="Glycerol-3-phosphate dehydrogenase NAD-dependent C-terminal" evidence="13">
    <location>
        <begin position="195"/>
        <end position="335"/>
    </location>
</feature>
<comment type="catalytic activity">
    <reaction evidence="8 10">
        <text>sn-glycerol 3-phosphate + NADP(+) = dihydroxyacetone phosphate + NADPH + H(+)</text>
        <dbReference type="Rhea" id="RHEA:11096"/>
        <dbReference type="ChEBI" id="CHEBI:15378"/>
        <dbReference type="ChEBI" id="CHEBI:57597"/>
        <dbReference type="ChEBI" id="CHEBI:57642"/>
        <dbReference type="ChEBI" id="CHEBI:57783"/>
        <dbReference type="ChEBI" id="CHEBI:58349"/>
        <dbReference type="EC" id="1.1.1.94"/>
    </reaction>
</comment>
<dbReference type="SUPFAM" id="SSF48179">
    <property type="entry name" value="6-phosphogluconate dehydrogenase C-terminal domain-like"/>
    <property type="match status" value="1"/>
</dbReference>
<dbReference type="Gene3D" id="3.40.50.720">
    <property type="entry name" value="NAD(P)-binding Rossmann-like Domain"/>
    <property type="match status" value="1"/>
</dbReference>
<feature type="binding site" evidence="8">
    <location>
        <position position="18"/>
    </location>
    <ligand>
        <name>NADPH</name>
        <dbReference type="ChEBI" id="CHEBI:57783"/>
    </ligand>
</feature>
<feature type="binding site" evidence="8">
    <location>
        <position position="270"/>
    </location>
    <ligand>
        <name>NADPH</name>
        <dbReference type="ChEBI" id="CHEBI:57783"/>
    </ligand>
</feature>
<keyword evidence="7 8" id="KW-1208">Phospholipid metabolism</keyword>
<comment type="similarity">
    <text evidence="1 8 9">Belongs to the NAD-dependent glycerol-3-phosphate dehydrogenase family.</text>
</comment>
<comment type="function">
    <text evidence="8">Catalyzes the reduction of the glycolytic intermediate dihydroxyacetone phosphate (DHAP) to sn-glycerol 3-phosphate (G3P), the key precursor for phospholipid synthesis.</text>
</comment>
<feature type="binding site" evidence="8">
    <location>
        <position position="153"/>
    </location>
    <ligand>
        <name>sn-glycerol 3-phosphate</name>
        <dbReference type="ChEBI" id="CHEBI:57597"/>
    </ligand>
</feature>
<keyword evidence="8" id="KW-0963">Cytoplasm</keyword>
<keyword evidence="5 8" id="KW-0443">Lipid metabolism</keyword>
<evidence type="ECO:0000256" key="10">
    <source>
        <dbReference type="RuleBase" id="RU000439"/>
    </source>
</evidence>
<dbReference type="NCBIfam" id="NF000940">
    <property type="entry name" value="PRK00094.1-2"/>
    <property type="match status" value="1"/>
</dbReference>
<dbReference type="SUPFAM" id="SSF51735">
    <property type="entry name" value="NAD(P)-binding Rossmann-fold domains"/>
    <property type="match status" value="1"/>
</dbReference>
<dbReference type="RefSeq" id="WP_343928037.1">
    <property type="nucleotide sequence ID" value="NZ_BAAAEN010000016.1"/>
</dbReference>
<dbReference type="EMBL" id="BAAAEN010000016">
    <property type="protein sequence ID" value="GAA0517378.1"/>
    <property type="molecule type" value="Genomic_DNA"/>
</dbReference>
<feature type="binding site" evidence="8">
    <location>
        <position position="120"/>
    </location>
    <ligand>
        <name>NADPH</name>
        <dbReference type="ChEBI" id="CHEBI:57783"/>
    </ligand>
</feature>
<comment type="pathway">
    <text evidence="8">Membrane lipid metabolism; glycerophospholipid metabolism.</text>
</comment>
<feature type="region of interest" description="Disordered" evidence="11">
    <location>
        <begin position="340"/>
        <end position="385"/>
    </location>
</feature>
<keyword evidence="4 8" id="KW-0560">Oxidoreductase</keyword>
<protein>
    <recommendedName>
        <fullName evidence="8">Glycerol-3-phosphate dehydrogenase [NAD(P)+]</fullName>
        <ecNumber evidence="8">1.1.1.94</ecNumber>
    </recommendedName>
    <alternativeName>
        <fullName evidence="8">NAD(P)(+)-dependent glycerol-3-phosphate dehydrogenase</fullName>
    </alternativeName>
    <alternativeName>
        <fullName evidence="8">NAD(P)H-dependent dihydroxyacetone-phosphate reductase</fullName>
    </alternativeName>
</protein>
<feature type="binding site" evidence="8">
    <location>
        <position position="120"/>
    </location>
    <ligand>
        <name>sn-glycerol 3-phosphate</name>
        <dbReference type="ChEBI" id="CHEBI:57597"/>
    </ligand>
</feature>
<keyword evidence="3 8" id="KW-0521">NADP</keyword>
<dbReference type="HAMAP" id="MF_00394">
    <property type="entry name" value="NAD_Glyc3P_dehydrog"/>
    <property type="match status" value="1"/>
</dbReference>
<feature type="binding site" evidence="8">
    <location>
        <position position="259"/>
    </location>
    <ligand>
        <name>sn-glycerol 3-phosphate</name>
        <dbReference type="ChEBI" id="CHEBI:57597"/>
    </ligand>
</feature>
<dbReference type="InterPro" id="IPR036291">
    <property type="entry name" value="NAD(P)-bd_dom_sf"/>
</dbReference>
<dbReference type="PIRSF" id="PIRSF000114">
    <property type="entry name" value="Glycerol-3-P_dh"/>
    <property type="match status" value="1"/>
</dbReference>
<evidence type="ECO:0000256" key="5">
    <source>
        <dbReference type="ARBA" id="ARBA00023098"/>
    </source>
</evidence>
<feature type="domain" description="Glycerol-3-phosphate dehydrogenase NAD-dependent N-terminal" evidence="12">
    <location>
        <begin position="10"/>
        <end position="174"/>
    </location>
</feature>
<comment type="catalytic activity">
    <reaction evidence="8">
        <text>sn-glycerol 3-phosphate + NAD(+) = dihydroxyacetone phosphate + NADH + H(+)</text>
        <dbReference type="Rhea" id="RHEA:11092"/>
        <dbReference type="ChEBI" id="CHEBI:15378"/>
        <dbReference type="ChEBI" id="CHEBI:57540"/>
        <dbReference type="ChEBI" id="CHEBI:57597"/>
        <dbReference type="ChEBI" id="CHEBI:57642"/>
        <dbReference type="ChEBI" id="CHEBI:57945"/>
        <dbReference type="EC" id="1.1.1.94"/>
    </reaction>
</comment>
<evidence type="ECO:0000256" key="11">
    <source>
        <dbReference type="SAM" id="MobiDB-lite"/>
    </source>
</evidence>
<reference evidence="14 15" key="1">
    <citation type="journal article" date="2019" name="Int. J. Syst. Evol. Microbiol.">
        <title>The Global Catalogue of Microorganisms (GCM) 10K type strain sequencing project: providing services to taxonomists for standard genome sequencing and annotation.</title>
        <authorList>
            <consortium name="The Broad Institute Genomics Platform"/>
            <consortium name="The Broad Institute Genome Sequencing Center for Infectious Disease"/>
            <person name="Wu L."/>
            <person name="Ma J."/>
        </authorList>
    </citation>
    <scope>NUCLEOTIDE SEQUENCE [LARGE SCALE GENOMIC DNA]</scope>
    <source>
        <strain evidence="14 15">JCM 14330</strain>
    </source>
</reference>
<dbReference type="InterPro" id="IPR008927">
    <property type="entry name" value="6-PGluconate_DH-like_C_sf"/>
</dbReference>
<feature type="binding site" evidence="8">
    <location>
        <position position="270"/>
    </location>
    <ligand>
        <name>sn-glycerol 3-phosphate</name>
        <dbReference type="ChEBI" id="CHEBI:57597"/>
    </ligand>
</feature>
<keyword evidence="8 9" id="KW-0520">NAD</keyword>
<dbReference type="Pfam" id="PF01210">
    <property type="entry name" value="NAD_Gly3P_dh_N"/>
    <property type="match status" value="1"/>
</dbReference>
<comment type="caution">
    <text evidence="14">The sequence shown here is derived from an EMBL/GenBank/DDBJ whole genome shotgun (WGS) entry which is preliminary data.</text>
</comment>
<comment type="subcellular location">
    <subcellularLocation>
        <location evidence="8">Cytoplasm</location>
    </subcellularLocation>
</comment>
<dbReference type="PANTHER" id="PTHR11728">
    <property type="entry name" value="GLYCEROL-3-PHOSPHATE DEHYDROGENASE"/>
    <property type="match status" value="1"/>
</dbReference>
<keyword evidence="6 8" id="KW-0594">Phospholipid biosynthesis</keyword>
<dbReference type="Pfam" id="PF07479">
    <property type="entry name" value="NAD_Gly3P_dh_C"/>
    <property type="match status" value="1"/>
</dbReference>
<dbReference type="InterPro" id="IPR013328">
    <property type="entry name" value="6PGD_dom2"/>
</dbReference>
<evidence type="ECO:0000256" key="6">
    <source>
        <dbReference type="ARBA" id="ARBA00023209"/>
    </source>
</evidence>
<feature type="binding site" evidence="8">
    <location>
        <position position="296"/>
    </location>
    <ligand>
        <name>NADPH</name>
        <dbReference type="ChEBI" id="CHEBI:57783"/>
    </ligand>
</feature>
<evidence type="ECO:0000256" key="7">
    <source>
        <dbReference type="ARBA" id="ARBA00023264"/>
    </source>
</evidence>
<feature type="binding site" evidence="8">
    <location>
        <position position="151"/>
    </location>
    <ligand>
        <name>sn-glycerol 3-phosphate</name>
        <dbReference type="ChEBI" id="CHEBI:57597"/>
    </ligand>
</feature>
<feature type="binding site" evidence="8">
    <location>
        <position position="17"/>
    </location>
    <ligand>
        <name>NADPH</name>
        <dbReference type="ChEBI" id="CHEBI:57783"/>
    </ligand>
</feature>
<evidence type="ECO:0000259" key="12">
    <source>
        <dbReference type="Pfam" id="PF01210"/>
    </source>
</evidence>
<dbReference type="EC" id="1.1.1.94" evidence="8"/>
<evidence type="ECO:0000313" key="15">
    <source>
        <dbReference type="Proteomes" id="UP001501706"/>
    </source>
</evidence>
<accession>A0ABN1CFW1</accession>
<feature type="binding site" evidence="8">
    <location>
        <position position="54"/>
    </location>
    <ligand>
        <name>NADPH</name>
        <dbReference type="ChEBI" id="CHEBI:57783"/>
    </ligand>
</feature>
<sequence length="385" mass="39142">MADMAPGLRVAVLGAGSWGTALAAACARGHATMLWARRPELARRIADTHENADYLPGVALPPDLRCTSELDDLFGHLRGAPRPLLILGVPVAGMEQACRDVAAGVARHGISDLAVAWTCKGLDAGTGRLPHAIAEAAFAGAAGISTGVLSGPSFAREVARGLPVALTIASASAELRDRVTDALHGGAIRVYGSEDIVGVEVGGAVKNIMAIACGIGDGLGMGANARAALITRGLAEMTRLGVALGAQADTFSGLTGLGDLILTATGDLSRNRHVGLEIGRGRSLDEILGDMTQVAEGVRCAPAVRDLARRCGIEMPITEAVCSVLFDRVPPAQAVSRLLARDPKVEAPPTRLRAPPQGGDAGGPAEPDPRHPGAEVPGAGGGRGS</sequence>
<keyword evidence="8" id="KW-0547">Nucleotide-binding</keyword>
<evidence type="ECO:0000313" key="14">
    <source>
        <dbReference type="EMBL" id="GAA0517378.1"/>
    </source>
</evidence>
<evidence type="ECO:0000256" key="3">
    <source>
        <dbReference type="ARBA" id="ARBA00022857"/>
    </source>
</evidence>
<dbReference type="NCBIfam" id="NF000942">
    <property type="entry name" value="PRK00094.1-4"/>
    <property type="match status" value="1"/>
</dbReference>
<feature type="binding site" evidence="8">
    <location>
        <position position="294"/>
    </location>
    <ligand>
        <name>NADPH</name>
        <dbReference type="ChEBI" id="CHEBI:57783"/>
    </ligand>
</feature>
<feature type="binding site" evidence="8">
    <location>
        <position position="155"/>
    </location>
    <ligand>
        <name>NADPH</name>
        <dbReference type="ChEBI" id="CHEBI:57783"/>
    </ligand>
</feature>
<evidence type="ECO:0000256" key="1">
    <source>
        <dbReference type="ARBA" id="ARBA00011009"/>
    </source>
</evidence>
<dbReference type="InterPro" id="IPR006109">
    <property type="entry name" value="G3P_DH_NAD-dep_C"/>
</dbReference>
<dbReference type="Proteomes" id="UP001501706">
    <property type="component" value="Unassembled WGS sequence"/>
</dbReference>
<proteinExistence type="inferred from homology"/>
<dbReference type="InterPro" id="IPR006168">
    <property type="entry name" value="G3P_DH_NAD-dep"/>
</dbReference>
<feature type="binding site" evidence="8">
    <location>
        <position position="271"/>
    </location>
    <ligand>
        <name>sn-glycerol 3-phosphate</name>
        <dbReference type="ChEBI" id="CHEBI:57597"/>
    </ligand>
</feature>
<evidence type="ECO:0000256" key="8">
    <source>
        <dbReference type="HAMAP-Rule" id="MF_00394"/>
    </source>
</evidence>
<feature type="active site" description="Proton acceptor" evidence="8">
    <location>
        <position position="206"/>
    </location>
</feature>
<dbReference type="PROSITE" id="PS00957">
    <property type="entry name" value="NAD_G3PDH"/>
    <property type="match status" value="1"/>
</dbReference>
<feature type="binding site" evidence="8">
    <location>
        <position position="206"/>
    </location>
    <ligand>
        <name>sn-glycerol 3-phosphate</name>
        <dbReference type="ChEBI" id="CHEBI:57597"/>
    </ligand>
</feature>
<keyword evidence="15" id="KW-1185">Reference proteome</keyword>
<dbReference type="PRINTS" id="PR00077">
    <property type="entry name" value="GPDHDRGNASE"/>
</dbReference>
<evidence type="ECO:0000256" key="2">
    <source>
        <dbReference type="ARBA" id="ARBA00022516"/>
    </source>
</evidence>
<dbReference type="Gene3D" id="1.10.1040.10">
    <property type="entry name" value="N-(1-d-carboxylethyl)-l-norvaline Dehydrogenase, domain 2"/>
    <property type="match status" value="1"/>
</dbReference>
<evidence type="ECO:0000256" key="9">
    <source>
        <dbReference type="RuleBase" id="RU000437"/>
    </source>
</evidence>
<dbReference type="InterPro" id="IPR011128">
    <property type="entry name" value="G3P_DH_NAD-dep_N"/>
</dbReference>
<organism evidence="14 15">
    <name type="scientific">Pigmentiphaga daeguensis</name>
    <dbReference type="NCBI Taxonomy" id="414049"/>
    <lineage>
        <taxon>Bacteria</taxon>
        <taxon>Pseudomonadati</taxon>
        <taxon>Pseudomonadota</taxon>
        <taxon>Betaproteobacteria</taxon>
        <taxon>Burkholderiales</taxon>
        <taxon>Alcaligenaceae</taxon>
        <taxon>Pigmentiphaga</taxon>
    </lineage>
</organism>
<keyword evidence="2 8" id="KW-0444">Lipid biosynthesis</keyword>
<feature type="binding site" evidence="8">
    <location>
        <position position="37"/>
    </location>
    <ligand>
        <name>NADPH</name>
        <dbReference type="ChEBI" id="CHEBI:57783"/>
    </ligand>
</feature>
<feature type="binding site" evidence="8">
    <location>
        <position position="38"/>
    </location>
    <ligand>
        <name>NADPH</name>
        <dbReference type="ChEBI" id="CHEBI:57783"/>
    </ligand>
</feature>
<gene>
    <name evidence="8" type="primary">gpsA</name>
    <name evidence="14" type="ORF">GCM10009097_38560</name>
</gene>
<evidence type="ECO:0000259" key="13">
    <source>
        <dbReference type="Pfam" id="PF07479"/>
    </source>
</evidence>
<name>A0ABN1CFW1_9BURK</name>
<feature type="binding site" evidence="8">
    <location>
        <position position="269"/>
    </location>
    <ligand>
        <name>sn-glycerol 3-phosphate</name>
        <dbReference type="ChEBI" id="CHEBI:57597"/>
    </ligand>
</feature>
<evidence type="ECO:0000256" key="4">
    <source>
        <dbReference type="ARBA" id="ARBA00023002"/>
    </source>
</evidence>
<dbReference type="PANTHER" id="PTHR11728:SF1">
    <property type="entry name" value="GLYCEROL-3-PHOSPHATE DEHYDROGENASE [NAD(+)] 2, CHLOROPLASTIC"/>
    <property type="match status" value="1"/>
</dbReference>